<organism evidence="2 3">
    <name type="scientific">Roseivirga pacifica</name>
    <dbReference type="NCBI Taxonomy" id="1267423"/>
    <lineage>
        <taxon>Bacteria</taxon>
        <taxon>Pseudomonadati</taxon>
        <taxon>Bacteroidota</taxon>
        <taxon>Cytophagia</taxon>
        <taxon>Cytophagales</taxon>
        <taxon>Roseivirgaceae</taxon>
        <taxon>Roseivirga</taxon>
    </lineage>
</organism>
<dbReference type="GeneID" id="99988276"/>
<dbReference type="STRING" id="1267423.SAMN05216290_3606"/>
<accession>A0A1I0RIK2</accession>
<dbReference type="InterPro" id="IPR021314">
    <property type="entry name" value="DUF2911"/>
</dbReference>
<dbReference type="OrthoDB" id="187854at2"/>
<dbReference type="Pfam" id="PF11138">
    <property type="entry name" value="DUF2911"/>
    <property type="match status" value="1"/>
</dbReference>
<evidence type="ECO:0000256" key="1">
    <source>
        <dbReference type="SAM" id="SignalP"/>
    </source>
</evidence>
<dbReference type="RefSeq" id="WP_090260458.1">
    <property type="nucleotide sequence ID" value="NZ_FOIR01000004.1"/>
</dbReference>
<dbReference type="EMBL" id="FOIR01000004">
    <property type="protein sequence ID" value="SEW40561.1"/>
    <property type="molecule type" value="Genomic_DNA"/>
</dbReference>
<dbReference type="Proteomes" id="UP000199437">
    <property type="component" value="Unassembled WGS sequence"/>
</dbReference>
<evidence type="ECO:0000313" key="2">
    <source>
        <dbReference type="EMBL" id="SEW40561.1"/>
    </source>
</evidence>
<name>A0A1I0RIK2_9BACT</name>
<proteinExistence type="predicted"/>
<reference evidence="3" key="1">
    <citation type="submission" date="2016-10" db="EMBL/GenBank/DDBJ databases">
        <authorList>
            <person name="Varghese N."/>
            <person name="Submissions S."/>
        </authorList>
    </citation>
    <scope>NUCLEOTIDE SEQUENCE [LARGE SCALE GENOMIC DNA]</scope>
    <source>
        <strain evidence="3">CGMCC 1.12402</strain>
    </source>
</reference>
<feature type="signal peptide" evidence="1">
    <location>
        <begin position="1"/>
        <end position="18"/>
    </location>
</feature>
<evidence type="ECO:0008006" key="4">
    <source>
        <dbReference type="Google" id="ProtNLM"/>
    </source>
</evidence>
<dbReference type="AlphaFoldDB" id="A0A1I0RIK2"/>
<keyword evidence="3" id="KW-1185">Reference proteome</keyword>
<feature type="chain" id="PRO_5011732689" description="DUF2911 domain-containing protein" evidence="1">
    <location>
        <begin position="19"/>
        <end position="386"/>
    </location>
</feature>
<keyword evidence="1" id="KW-0732">Signal</keyword>
<evidence type="ECO:0000313" key="3">
    <source>
        <dbReference type="Proteomes" id="UP000199437"/>
    </source>
</evidence>
<sequence length="386" mass="42979">MKKLVLLMLTAFAISACSSGIEKESSTTYFVTKLGNDTLAIERINYGNNSISADVLLRSPSISLTSYQLAWNENNQLISMRAEDVTDLGGFGKGTGTITQEIAENGDSLAITATFRGNEITYNLANDQKLLPFIDMVHWPFDIALQRAHVSKSDSTHQYLISGRRASDFIIHNTAGNDFTLRHPSRGVMLVKTNDKGQLTWLDAKNTTRKLIVERTNTLNFDELVAHYVVHDKENSPFGTLSPAQEGEFSFKGSDFKVTYGSPLKRGRDIYGGIVSYGNRWRTGANRATHFSTSKPIQINGSTVPAGEYTLFTIPEEDGGTLIINKQTGQNGQSYDESRDLMRVPMSRKSQDDVTESFTIEIVETEKGGQLQLIWDTTIYYVDFTF</sequence>
<protein>
    <recommendedName>
        <fullName evidence="4">DUF2911 domain-containing protein</fullName>
    </recommendedName>
</protein>
<gene>
    <name evidence="2" type="ORF">SAMN05216290_3606</name>
</gene>
<dbReference type="PROSITE" id="PS51257">
    <property type="entry name" value="PROKAR_LIPOPROTEIN"/>
    <property type="match status" value="1"/>
</dbReference>